<keyword evidence="3" id="KW-1185">Reference proteome</keyword>
<sequence>MTPMALNANYRKRALLDLLALVGNEIFARLRDDFDGELDYAAWRHGRLVFHLSSDLHGGLGVYTRQYGDADRPLASAIYLEARPGAREWMGEESDDDEEEDTPPPPPPSSDLDGPLFAPPPPPPPSTTTAPVHLSAPVVVTSASIPTIFSVSGGASSSFVSSVTMRDSSAAPAASSGPVPSSTQVVSSSVPVATQSSFLVPSSSMDGPFAAGAAATLAPPSVPPSSIGDNSSQIVALDDNERRVEKEHKRSTSKDVPKQLILRLSSLKAKTATPSLTPPSLPLPPSSAIDPSESVTLVDDTIDEMEQINLSSPLPNWDEDDERWQEERRRRMEQRAIDEAKKVWGPEDTSERCIVYSERFGRGLPIWVTELYDDERVPENEEEGEEGVGRVEIAREDDGAAERWEIDGVWTNPLMDDGPLVNDDDEGFPPLSPTLSLPDHSQQKERRKRTHSAHSSEPTDDGASPAKRVVYPQYIVDALTARDRLFTFLDTDHAISLHSSSITAGIADDDLVSYWRSLSATLRIRNGLVETNAHLSVSRFSTSFILNSENEDSVTEFTAATEHILDRLMEMTDLVRRRNKEEI</sequence>
<protein>
    <submittedName>
        <fullName evidence="2">Uncharacterized protein</fullName>
    </submittedName>
</protein>
<name>A0A2A6CGR0_PRIPA</name>
<reference evidence="3" key="1">
    <citation type="journal article" date="2008" name="Nat. Genet.">
        <title>The Pristionchus pacificus genome provides a unique perspective on nematode lifestyle and parasitism.</title>
        <authorList>
            <person name="Dieterich C."/>
            <person name="Clifton S.W."/>
            <person name="Schuster L.N."/>
            <person name="Chinwalla A."/>
            <person name="Delehaunty K."/>
            <person name="Dinkelacker I."/>
            <person name="Fulton L."/>
            <person name="Fulton R."/>
            <person name="Godfrey J."/>
            <person name="Minx P."/>
            <person name="Mitreva M."/>
            <person name="Roeseler W."/>
            <person name="Tian H."/>
            <person name="Witte H."/>
            <person name="Yang S.P."/>
            <person name="Wilson R.K."/>
            <person name="Sommer R.J."/>
        </authorList>
    </citation>
    <scope>NUCLEOTIDE SEQUENCE [LARGE SCALE GENOMIC DNA]</scope>
    <source>
        <strain evidence="3">PS312</strain>
    </source>
</reference>
<feature type="compositionally biased region" description="Acidic residues" evidence="1">
    <location>
        <begin position="91"/>
        <end position="102"/>
    </location>
</feature>
<proteinExistence type="predicted"/>
<feature type="region of interest" description="Disordered" evidence="1">
    <location>
        <begin position="209"/>
        <end position="292"/>
    </location>
</feature>
<feature type="region of interest" description="Disordered" evidence="1">
    <location>
        <begin position="376"/>
        <end position="466"/>
    </location>
</feature>
<reference evidence="2" key="2">
    <citation type="submission" date="2022-06" db="UniProtKB">
        <authorList>
            <consortium name="EnsemblMetazoa"/>
        </authorList>
    </citation>
    <scope>IDENTIFICATION</scope>
    <source>
        <strain evidence="2">PS312</strain>
    </source>
</reference>
<feature type="compositionally biased region" description="Basic and acidic residues" evidence="1">
    <location>
        <begin position="387"/>
        <end position="406"/>
    </location>
</feature>
<feature type="compositionally biased region" description="Pro residues" evidence="1">
    <location>
        <begin position="117"/>
        <end position="126"/>
    </location>
</feature>
<dbReference type="Proteomes" id="UP000005239">
    <property type="component" value="Unassembled WGS sequence"/>
</dbReference>
<accession>A0A2A6CGR0</accession>
<dbReference type="AlphaFoldDB" id="A0A2A6CGR0"/>
<dbReference type="EnsemblMetazoa" id="PPA29161.1">
    <property type="protein sequence ID" value="PPA29161.1"/>
    <property type="gene ID" value="WBGene00118715"/>
</dbReference>
<feature type="compositionally biased region" description="Pro residues" evidence="1">
    <location>
        <begin position="276"/>
        <end position="285"/>
    </location>
</feature>
<organism evidence="2 3">
    <name type="scientific">Pristionchus pacificus</name>
    <name type="common">Parasitic nematode worm</name>
    <dbReference type="NCBI Taxonomy" id="54126"/>
    <lineage>
        <taxon>Eukaryota</taxon>
        <taxon>Metazoa</taxon>
        <taxon>Ecdysozoa</taxon>
        <taxon>Nematoda</taxon>
        <taxon>Chromadorea</taxon>
        <taxon>Rhabditida</taxon>
        <taxon>Rhabditina</taxon>
        <taxon>Diplogasteromorpha</taxon>
        <taxon>Diplogasteroidea</taxon>
        <taxon>Neodiplogasteridae</taxon>
        <taxon>Pristionchus</taxon>
    </lineage>
</organism>
<feature type="region of interest" description="Disordered" evidence="1">
    <location>
        <begin position="89"/>
        <end position="130"/>
    </location>
</feature>
<evidence type="ECO:0000313" key="3">
    <source>
        <dbReference type="Proteomes" id="UP000005239"/>
    </source>
</evidence>
<evidence type="ECO:0000256" key="1">
    <source>
        <dbReference type="SAM" id="MobiDB-lite"/>
    </source>
</evidence>
<accession>A0A8R1UJU9</accession>
<feature type="compositionally biased region" description="Basic and acidic residues" evidence="1">
    <location>
        <begin position="239"/>
        <end position="257"/>
    </location>
</feature>
<gene>
    <name evidence="2" type="primary">WBGene00118715</name>
</gene>
<evidence type="ECO:0000313" key="2">
    <source>
        <dbReference type="EnsemblMetazoa" id="PPA29161.1"/>
    </source>
</evidence>